<name>K5WED9_PHACS</name>
<accession>K5WED9</accession>
<dbReference type="Proteomes" id="UP000008370">
    <property type="component" value="Unassembled WGS sequence"/>
</dbReference>
<dbReference type="RefSeq" id="XP_007392782.1">
    <property type="nucleotide sequence ID" value="XM_007392720.1"/>
</dbReference>
<dbReference type="InParanoid" id="K5WED9"/>
<evidence type="ECO:0000313" key="2">
    <source>
        <dbReference type="Proteomes" id="UP000008370"/>
    </source>
</evidence>
<protein>
    <submittedName>
        <fullName evidence="1">Uncharacterized protein</fullName>
    </submittedName>
</protein>
<proteinExistence type="predicted"/>
<evidence type="ECO:0000313" key="1">
    <source>
        <dbReference type="EMBL" id="EKM57424.1"/>
    </source>
</evidence>
<organism evidence="1 2">
    <name type="scientific">Phanerochaete carnosa (strain HHB-10118-sp)</name>
    <name type="common">White-rot fungus</name>
    <name type="synonym">Peniophora carnosa</name>
    <dbReference type="NCBI Taxonomy" id="650164"/>
    <lineage>
        <taxon>Eukaryota</taxon>
        <taxon>Fungi</taxon>
        <taxon>Dikarya</taxon>
        <taxon>Basidiomycota</taxon>
        <taxon>Agaricomycotina</taxon>
        <taxon>Agaricomycetes</taxon>
        <taxon>Polyporales</taxon>
        <taxon>Phanerochaetaceae</taxon>
        <taxon>Phanerochaete</taxon>
    </lineage>
</organism>
<reference evidence="1 2" key="1">
    <citation type="journal article" date="2012" name="BMC Genomics">
        <title>Comparative genomics of the white-rot fungi, Phanerochaete carnosa and P. chrysosporium, to elucidate the genetic basis of the distinct wood types they colonize.</title>
        <authorList>
            <person name="Suzuki H."/>
            <person name="MacDonald J."/>
            <person name="Syed K."/>
            <person name="Salamov A."/>
            <person name="Hori C."/>
            <person name="Aerts A."/>
            <person name="Henrissat B."/>
            <person name="Wiebenga A."/>
            <person name="vanKuyk P.A."/>
            <person name="Barry K."/>
            <person name="Lindquist E."/>
            <person name="LaButti K."/>
            <person name="Lapidus A."/>
            <person name="Lucas S."/>
            <person name="Coutinho P."/>
            <person name="Gong Y."/>
            <person name="Samejima M."/>
            <person name="Mahadevan R."/>
            <person name="Abou-Zaid M."/>
            <person name="de Vries R.P."/>
            <person name="Igarashi K."/>
            <person name="Yadav J.S."/>
            <person name="Grigoriev I.V."/>
            <person name="Master E.R."/>
        </authorList>
    </citation>
    <scope>NUCLEOTIDE SEQUENCE [LARGE SCALE GENOMIC DNA]</scope>
    <source>
        <strain evidence="1 2">HHB-10118-sp</strain>
    </source>
</reference>
<gene>
    <name evidence="1" type="ORF">PHACADRAFT_206348</name>
</gene>
<dbReference type="KEGG" id="pco:PHACADRAFT_206348"/>
<dbReference type="HOGENOM" id="CLU_1256434_0_0_1"/>
<dbReference type="GeneID" id="18912470"/>
<keyword evidence="2" id="KW-1185">Reference proteome</keyword>
<sequence>MVLVDEWRVMDSMPSFQQQHRLKLLVVVFYARTADTDTFSAKQWCPCTLKAVLHVHSHPASGFRIRTPELAIRAWTALVLKVVDVIESLVLVLAGPKTFATTCAKGMKLLMESSRLSSMFDERDRPAWNWRWAAHAMLSGGRECAQTYRRTAESLIKDYSYAIDDIPGARVDIVGSVISLIIVWWSVDCLMRIPPKTQANPRGLFKMEQEVLNMSALIFT</sequence>
<dbReference type="AlphaFoldDB" id="K5WED9"/>
<dbReference type="EMBL" id="JH930470">
    <property type="protein sequence ID" value="EKM57424.1"/>
    <property type="molecule type" value="Genomic_DNA"/>
</dbReference>